<feature type="transmembrane region" description="Helical" evidence="1">
    <location>
        <begin position="45"/>
        <end position="68"/>
    </location>
</feature>
<keyword evidence="1" id="KW-0812">Transmembrane</keyword>
<dbReference type="Gramene" id="KCW81832">
    <property type="protein sequence ID" value="KCW81832"/>
    <property type="gene ID" value="EUGRSUZ_C03192"/>
</dbReference>
<sequence>MHLPKTKCMYLILDAPNSSASLRRRITTLENQQTAMDIDQNCFQLSLSLIIVPSSLMLPASGCIYYTAMLQ</sequence>
<evidence type="ECO:0000256" key="1">
    <source>
        <dbReference type="SAM" id="Phobius"/>
    </source>
</evidence>
<dbReference type="InParanoid" id="A0A059CTX7"/>
<dbReference type="AlphaFoldDB" id="A0A059CTX7"/>
<keyword evidence="1" id="KW-1133">Transmembrane helix</keyword>
<organism evidence="2">
    <name type="scientific">Eucalyptus grandis</name>
    <name type="common">Flooded gum</name>
    <dbReference type="NCBI Taxonomy" id="71139"/>
    <lineage>
        <taxon>Eukaryota</taxon>
        <taxon>Viridiplantae</taxon>
        <taxon>Streptophyta</taxon>
        <taxon>Embryophyta</taxon>
        <taxon>Tracheophyta</taxon>
        <taxon>Spermatophyta</taxon>
        <taxon>Magnoliopsida</taxon>
        <taxon>eudicotyledons</taxon>
        <taxon>Gunneridae</taxon>
        <taxon>Pentapetalae</taxon>
        <taxon>rosids</taxon>
        <taxon>malvids</taxon>
        <taxon>Myrtales</taxon>
        <taxon>Myrtaceae</taxon>
        <taxon>Myrtoideae</taxon>
        <taxon>Eucalypteae</taxon>
        <taxon>Eucalyptus</taxon>
    </lineage>
</organism>
<proteinExistence type="predicted"/>
<evidence type="ECO:0000313" key="2">
    <source>
        <dbReference type="EMBL" id="KCW81832.1"/>
    </source>
</evidence>
<gene>
    <name evidence="2" type="ORF">EUGRSUZ_C03192</name>
</gene>
<name>A0A059CTX7_EUCGR</name>
<protein>
    <submittedName>
        <fullName evidence="2">Uncharacterized protein</fullName>
    </submittedName>
</protein>
<keyword evidence="1" id="KW-0472">Membrane</keyword>
<dbReference type="EMBL" id="KK198755">
    <property type="protein sequence ID" value="KCW81832.1"/>
    <property type="molecule type" value="Genomic_DNA"/>
</dbReference>
<accession>A0A059CTX7</accession>
<reference evidence="2" key="1">
    <citation type="submission" date="2013-07" db="EMBL/GenBank/DDBJ databases">
        <title>The genome of Eucalyptus grandis.</title>
        <authorList>
            <person name="Schmutz J."/>
            <person name="Hayes R."/>
            <person name="Myburg A."/>
            <person name="Tuskan G."/>
            <person name="Grattapaglia D."/>
            <person name="Rokhsar D.S."/>
        </authorList>
    </citation>
    <scope>NUCLEOTIDE SEQUENCE</scope>
    <source>
        <tissue evidence="2">Leaf extractions</tissue>
    </source>
</reference>